<feature type="compositionally biased region" description="Polar residues" evidence="6">
    <location>
        <begin position="31"/>
        <end position="41"/>
    </location>
</feature>
<feature type="transmembrane region" description="Helical" evidence="7">
    <location>
        <begin position="261"/>
        <end position="282"/>
    </location>
</feature>
<dbReference type="GO" id="GO:0005384">
    <property type="term" value="F:manganese ion transmembrane transporter activity"/>
    <property type="evidence" value="ECO:0007669"/>
    <property type="project" value="TreeGrafter"/>
</dbReference>
<organism evidence="8 9">
    <name type="scientific">Edaphochlamys debaryana</name>
    <dbReference type="NCBI Taxonomy" id="47281"/>
    <lineage>
        <taxon>Eukaryota</taxon>
        <taxon>Viridiplantae</taxon>
        <taxon>Chlorophyta</taxon>
        <taxon>core chlorophytes</taxon>
        <taxon>Chlorophyceae</taxon>
        <taxon>CS clade</taxon>
        <taxon>Chlamydomonadales</taxon>
        <taxon>Chlamydomonadales incertae sedis</taxon>
        <taxon>Edaphochlamys</taxon>
    </lineage>
</organism>
<evidence type="ECO:0000256" key="6">
    <source>
        <dbReference type="SAM" id="MobiDB-lite"/>
    </source>
</evidence>
<dbReference type="PANTHER" id="PTHR11706">
    <property type="entry name" value="SOLUTE CARRIER PROTEIN FAMILY 11 MEMBER"/>
    <property type="match status" value="1"/>
</dbReference>
<dbReference type="EMBL" id="JAEHOE010000104">
    <property type="protein sequence ID" value="KAG2486960.1"/>
    <property type="molecule type" value="Genomic_DNA"/>
</dbReference>
<dbReference type="HAMAP" id="MF_00221">
    <property type="entry name" value="NRAMP"/>
    <property type="match status" value="1"/>
</dbReference>
<dbReference type="AlphaFoldDB" id="A0A835XNX9"/>
<keyword evidence="9" id="KW-1185">Reference proteome</keyword>
<dbReference type="NCBIfam" id="NF001923">
    <property type="entry name" value="PRK00701.1"/>
    <property type="match status" value="1"/>
</dbReference>
<feature type="transmembrane region" description="Helical" evidence="7">
    <location>
        <begin position="392"/>
        <end position="416"/>
    </location>
</feature>
<sequence>MDARERQSGETGTARDYEAVPRSSPERPLAQPSSDPSVGSLATASSTGSFCVALPAPVAVDEEKLTLLGHAAPIFGDEVPTVSERADGATDSTALPGFKDHDNGPSLPEANASLTFPTSQSPWYKKMFAFAGLGFLVSVGYMDPGNWATDLAAGSAFGYQLLFVVLVSSVMAMFLQYLALKLGVATDRDLAQACRDAYPQWVNRMLWIVAELAIAATDLAEVVGCAIAFNLLLGIPLWAGVLITAVDVLIVMAVETKSFRAVEVLVAVLTGVITLCFVYELIKSKPDMGKVMVGYLPTLRTVTDPAMLYIATGILGATVMPHNLYLHSSVIQTRAYPRTAPGRRMAIQLGALDSTLSLILAFMVNSAILILAASAFHYGNPPRDDVADIGDAYALLATSLGAKAASILFGVALLAAGQNSTITGTLSGQIVMEGFLSIRVRPWLRRMITRGTAIIPAAIVAAVMGREGVAELLVLSQVILSLTLPFAVFPLVHFTSSSRYLGKHANKVWVSVVAWVLFAVITLLNINLVVQSIYTGSFGGM</sequence>
<feature type="transmembrane region" description="Helical" evidence="7">
    <location>
        <begin position="447"/>
        <end position="466"/>
    </location>
</feature>
<comment type="similarity">
    <text evidence="2">Belongs to the NRAMP (TC 2.A.55) family.</text>
</comment>
<dbReference type="PANTHER" id="PTHR11706:SF101">
    <property type="entry name" value="MANGANESE TRANSPORTER SMF1"/>
    <property type="match status" value="1"/>
</dbReference>
<feature type="region of interest" description="Disordered" evidence="6">
    <location>
        <begin position="1"/>
        <end position="41"/>
    </location>
</feature>
<dbReference type="NCBIfam" id="NF037982">
    <property type="entry name" value="Nramp_1"/>
    <property type="match status" value="1"/>
</dbReference>
<evidence type="ECO:0000313" key="8">
    <source>
        <dbReference type="EMBL" id="KAG2486960.1"/>
    </source>
</evidence>
<dbReference type="GO" id="GO:0015086">
    <property type="term" value="F:cadmium ion transmembrane transporter activity"/>
    <property type="evidence" value="ECO:0007669"/>
    <property type="project" value="TreeGrafter"/>
</dbReference>
<keyword evidence="4 7" id="KW-1133">Transmembrane helix</keyword>
<proteinExistence type="inferred from homology"/>
<protein>
    <submittedName>
        <fullName evidence="8">Uncharacterized protein</fullName>
    </submittedName>
</protein>
<feature type="transmembrane region" description="Helical" evidence="7">
    <location>
        <begin position="123"/>
        <end position="141"/>
    </location>
</feature>
<feature type="transmembrane region" description="Helical" evidence="7">
    <location>
        <begin position="508"/>
        <end position="534"/>
    </location>
</feature>
<dbReference type="GO" id="GO:0034755">
    <property type="term" value="P:iron ion transmembrane transport"/>
    <property type="evidence" value="ECO:0007669"/>
    <property type="project" value="TreeGrafter"/>
</dbReference>
<reference evidence="8" key="1">
    <citation type="journal article" date="2020" name="bioRxiv">
        <title>Comparative genomics of Chlamydomonas.</title>
        <authorList>
            <person name="Craig R.J."/>
            <person name="Hasan A.R."/>
            <person name="Ness R.W."/>
            <person name="Keightley P.D."/>
        </authorList>
    </citation>
    <scope>NUCLEOTIDE SEQUENCE</scope>
    <source>
        <strain evidence="8">CCAP 11/70</strain>
    </source>
</reference>
<dbReference type="Pfam" id="PF01566">
    <property type="entry name" value="Nramp"/>
    <property type="match status" value="1"/>
</dbReference>
<evidence type="ECO:0000313" key="9">
    <source>
        <dbReference type="Proteomes" id="UP000612055"/>
    </source>
</evidence>
<accession>A0A835XNX9</accession>
<comment type="subcellular location">
    <subcellularLocation>
        <location evidence="1">Membrane</location>
        <topology evidence="1">Multi-pass membrane protein</topology>
    </subcellularLocation>
</comment>
<evidence type="ECO:0000256" key="1">
    <source>
        <dbReference type="ARBA" id="ARBA00004141"/>
    </source>
</evidence>
<dbReference type="InterPro" id="IPR001046">
    <property type="entry name" value="NRAMP_fam"/>
</dbReference>
<evidence type="ECO:0000256" key="7">
    <source>
        <dbReference type="SAM" id="Phobius"/>
    </source>
</evidence>
<gene>
    <name evidence="8" type="ORF">HYH03_014457</name>
</gene>
<keyword evidence="3 7" id="KW-0812">Transmembrane</keyword>
<feature type="transmembrane region" description="Helical" evidence="7">
    <location>
        <begin position="347"/>
        <end position="372"/>
    </location>
</feature>
<dbReference type="OrthoDB" id="409173at2759"/>
<evidence type="ECO:0000256" key="4">
    <source>
        <dbReference type="ARBA" id="ARBA00022989"/>
    </source>
</evidence>
<dbReference type="NCBIfam" id="TIGR01197">
    <property type="entry name" value="nramp"/>
    <property type="match status" value="1"/>
</dbReference>
<feature type="transmembrane region" description="Helical" evidence="7">
    <location>
        <begin position="205"/>
        <end position="229"/>
    </location>
</feature>
<feature type="transmembrane region" description="Helical" evidence="7">
    <location>
        <begin position="161"/>
        <end position="184"/>
    </location>
</feature>
<keyword evidence="5 7" id="KW-0472">Membrane</keyword>
<feature type="transmembrane region" description="Helical" evidence="7">
    <location>
        <begin position="235"/>
        <end position="254"/>
    </location>
</feature>
<evidence type="ECO:0000256" key="5">
    <source>
        <dbReference type="ARBA" id="ARBA00023136"/>
    </source>
</evidence>
<dbReference type="Proteomes" id="UP000612055">
    <property type="component" value="Unassembled WGS sequence"/>
</dbReference>
<name>A0A835XNX9_9CHLO</name>
<feature type="transmembrane region" description="Helical" evidence="7">
    <location>
        <begin position="306"/>
        <end position="326"/>
    </location>
</feature>
<feature type="transmembrane region" description="Helical" evidence="7">
    <location>
        <begin position="472"/>
        <end position="496"/>
    </location>
</feature>
<evidence type="ECO:0000256" key="2">
    <source>
        <dbReference type="ARBA" id="ARBA00009965"/>
    </source>
</evidence>
<dbReference type="PRINTS" id="PR00447">
    <property type="entry name" value="NATRESASSCMP"/>
</dbReference>
<evidence type="ECO:0000256" key="3">
    <source>
        <dbReference type="ARBA" id="ARBA00022692"/>
    </source>
</evidence>
<dbReference type="GO" id="GO:0005886">
    <property type="term" value="C:plasma membrane"/>
    <property type="evidence" value="ECO:0007669"/>
    <property type="project" value="TreeGrafter"/>
</dbReference>
<feature type="compositionally biased region" description="Basic and acidic residues" evidence="6">
    <location>
        <begin position="1"/>
        <end position="19"/>
    </location>
</feature>
<comment type="caution">
    <text evidence="8">The sequence shown here is derived from an EMBL/GenBank/DDBJ whole genome shotgun (WGS) entry which is preliminary data.</text>
</comment>